<feature type="compositionally biased region" description="Basic residues" evidence="1">
    <location>
        <begin position="68"/>
        <end position="77"/>
    </location>
</feature>
<feature type="compositionally biased region" description="Polar residues" evidence="1">
    <location>
        <begin position="242"/>
        <end position="266"/>
    </location>
</feature>
<evidence type="ECO:0000313" key="3">
    <source>
        <dbReference type="Proteomes" id="UP000823674"/>
    </source>
</evidence>
<dbReference type="PANTHER" id="PTHR34780:SF11">
    <property type="entry name" value="GENOME ASSEMBLY, CHROMOSOME: A07"/>
    <property type="match status" value="1"/>
</dbReference>
<feature type="compositionally biased region" description="Low complexity" evidence="1">
    <location>
        <begin position="340"/>
        <end position="362"/>
    </location>
</feature>
<evidence type="ECO:0000256" key="1">
    <source>
        <dbReference type="SAM" id="MobiDB-lite"/>
    </source>
</evidence>
<feature type="compositionally biased region" description="Pro residues" evidence="1">
    <location>
        <begin position="79"/>
        <end position="93"/>
    </location>
</feature>
<feature type="compositionally biased region" description="Acidic residues" evidence="1">
    <location>
        <begin position="363"/>
        <end position="376"/>
    </location>
</feature>
<proteinExistence type="predicted"/>
<gene>
    <name evidence="2" type="primary">A07p039410.1_BraROA</name>
    <name evidence="2" type="ORF">IGI04_028196</name>
</gene>
<dbReference type="Proteomes" id="UP000823674">
    <property type="component" value="Chromosome A07"/>
</dbReference>
<feature type="compositionally biased region" description="Low complexity" evidence="1">
    <location>
        <begin position="165"/>
        <end position="178"/>
    </location>
</feature>
<evidence type="ECO:0000313" key="2">
    <source>
        <dbReference type="EMBL" id="KAG5380354.1"/>
    </source>
</evidence>
<dbReference type="EMBL" id="JADBGQ010000009">
    <property type="protein sequence ID" value="KAG5380354.1"/>
    <property type="molecule type" value="Genomic_DNA"/>
</dbReference>
<protein>
    <recommendedName>
        <fullName evidence="4">Calmodulin-binding domain-containing protein</fullName>
    </recommendedName>
</protein>
<feature type="compositionally biased region" description="Basic residues" evidence="1">
    <location>
        <begin position="270"/>
        <end position="283"/>
    </location>
</feature>
<feature type="region of interest" description="Disordered" evidence="1">
    <location>
        <begin position="448"/>
        <end position="470"/>
    </location>
</feature>
<organism evidence="2 3">
    <name type="scientific">Brassica rapa subsp. trilocularis</name>
    <dbReference type="NCBI Taxonomy" id="1813537"/>
    <lineage>
        <taxon>Eukaryota</taxon>
        <taxon>Viridiplantae</taxon>
        <taxon>Streptophyta</taxon>
        <taxon>Embryophyta</taxon>
        <taxon>Tracheophyta</taxon>
        <taxon>Spermatophyta</taxon>
        <taxon>Magnoliopsida</taxon>
        <taxon>eudicotyledons</taxon>
        <taxon>Gunneridae</taxon>
        <taxon>Pentapetalae</taxon>
        <taxon>rosids</taxon>
        <taxon>malvids</taxon>
        <taxon>Brassicales</taxon>
        <taxon>Brassicaceae</taxon>
        <taxon>Brassiceae</taxon>
        <taxon>Brassica</taxon>
    </lineage>
</organism>
<evidence type="ECO:0008006" key="4">
    <source>
        <dbReference type="Google" id="ProtNLM"/>
    </source>
</evidence>
<name>A0ABQ7L479_BRACM</name>
<sequence>MAAFWSLNRSKTESLRCGVKEKRFVSLEQRDTKGDHLFSAVPPSASQRRLIRSRLLIQSSAFSPAREMKKKKPKKSPSKSPPQKPPPSSPVVDPPTLMEIQPPFDSLVASDAQIDSMVDAEAQPPPDCSDLELNPTKIATNETEIAVSTADPSPVCDEKLNITIESSSGGPPQSSSESVLNREASSSEKPNPEAGSKRATAEAKVVPSSSQLAEESLTEDQPYLKEIGGSQERHSDLAIPTKSPQESGSLLSTKKQSQDPQKNNPEPTKRKTRRSKSRGKQIWKRVDQVNLPQTEAPRTEAPPPIASTDYQHTEIVKHSKLGTGCDREIGETSETPSYLKISRPGSGSGISRSSKSDLPSDSSDVETSDSELEEGEFSDRDRDFQSWLYKGFSLCVLRFFCVVEMENKTNNGNEDGPKHSQVVKIKREFEKISQPSLKQPEMRRVLSEITRRQRSRSPLGLGERSISVGH</sequence>
<accession>A0ABQ7L479</accession>
<reference evidence="2 3" key="1">
    <citation type="submission" date="2021-03" db="EMBL/GenBank/DDBJ databases">
        <authorList>
            <person name="King G.J."/>
            <person name="Bancroft I."/>
            <person name="Baten A."/>
            <person name="Bloomfield J."/>
            <person name="Borpatragohain P."/>
            <person name="He Z."/>
            <person name="Irish N."/>
            <person name="Irwin J."/>
            <person name="Liu K."/>
            <person name="Mauleon R.P."/>
            <person name="Moore J."/>
            <person name="Morris R."/>
            <person name="Ostergaard L."/>
            <person name="Wang B."/>
            <person name="Wells R."/>
        </authorList>
    </citation>
    <scope>NUCLEOTIDE SEQUENCE [LARGE SCALE GENOMIC DNA]</scope>
    <source>
        <strain evidence="2">R-o-18</strain>
        <tissue evidence="2">Leaf</tissue>
    </source>
</reference>
<keyword evidence="3" id="KW-1185">Reference proteome</keyword>
<comment type="caution">
    <text evidence="2">The sequence shown here is derived from an EMBL/GenBank/DDBJ whole genome shotgun (WGS) entry which is preliminary data.</text>
</comment>
<feature type="region of interest" description="Disordered" evidence="1">
    <location>
        <begin position="56"/>
        <end position="379"/>
    </location>
</feature>
<dbReference type="PANTHER" id="PTHR34780">
    <property type="entry name" value="OS08G0427800 PROTEIN"/>
    <property type="match status" value="1"/>
</dbReference>